<dbReference type="EMBL" id="OUNR01000001">
    <property type="protein sequence ID" value="SPP63482.1"/>
    <property type="molecule type" value="Genomic_DNA"/>
</dbReference>
<dbReference type="PROSITE" id="PS51123">
    <property type="entry name" value="OMPA_2"/>
    <property type="match status" value="1"/>
</dbReference>
<evidence type="ECO:0000259" key="7">
    <source>
        <dbReference type="PROSITE" id="PS51123"/>
    </source>
</evidence>
<accession>A0A330L3M9</accession>
<dbReference type="InterPro" id="IPR036737">
    <property type="entry name" value="OmpA-like_sf"/>
</dbReference>
<evidence type="ECO:0000256" key="4">
    <source>
        <dbReference type="PROSITE-ProRule" id="PRU00473"/>
    </source>
</evidence>
<dbReference type="Gene3D" id="3.30.1330.60">
    <property type="entry name" value="OmpA-like domain"/>
    <property type="match status" value="1"/>
</dbReference>
<dbReference type="PANTHER" id="PTHR30329">
    <property type="entry name" value="STATOR ELEMENT OF FLAGELLAR MOTOR COMPLEX"/>
    <property type="match status" value="1"/>
</dbReference>
<dbReference type="InterPro" id="IPR050330">
    <property type="entry name" value="Bact_OuterMem_StrucFunc"/>
</dbReference>
<dbReference type="Proteomes" id="UP000248168">
    <property type="component" value="Unassembled WGS sequence"/>
</dbReference>
<proteinExistence type="predicted"/>
<organism evidence="8 9">
    <name type="scientific">Nitrospira lenta</name>
    <dbReference type="NCBI Taxonomy" id="1436998"/>
    <lineage>
        <taxon>Bacteria</taxon>
        <taxon>Pseudomonadati</taxon>
        <taxon>Nitrospirota</taxon>
        <taxon>Nitrospiria</taxon>
        <taxon>Nitrospirales</taxon>
        <taxon>Nitrospiraceae</taxon>
        <taxon>Nitrospira</taxon>
    </lineage>
</organism>
<evidence type="ECO:0000256" key="5">
    <source>
        <dbReference type="SAM" id="MobiDB-lite"/>
    </source>
</evidence>
<evidence type="ECO:0000313" key="9">
    <source>
        <dbReference type="Proteomes" id="UP000248168"/>
    </source>
</evidence>
<protein>
    <recommendedName>
        <fullName evidence="7">OmpA-like domain-containing protein</fullName>
    </recommendedName>
</protein>
<dbReference type="PANTHER" id="PTHR30329:SF21">
    <property type="entry name" value="LIPOPROTEIN YIAD-RELATED"/>
    <property type="match status" value="1"/>
</dbReference>
<evidence type="ECO:0000256" key="1">
    <source>
        <dbReference type="ARBA" id="ARBA00004442"/>
    </source>
</evidence>
<feature type="region of interest" description="Disordered" evidence="5">
    <location>
        <begin position="229"/>
        <end position="267"/>
    </location>
</feature>
<keyword evidence="9" id="KW-1185">Reference proteome</keyword>
<name>A0A330L3M9_9BACT</name>
<evidence type="ECO:0000256" key="3">
    <source>
        <dbReference type="ARBA" id="ARBA00023237"/>
    </source>
</evidence>
<dbReference type="RefSeq" id="WP_121988006.1">
    <property type="nucleotide sequence ID" value="NZ_OUNR01000001.1"/>
</dbReference>
<dbReference type="InterPro" id="IPR006664">
    <property type="entry name" value="OMP_bac"/>
</dbReference>
<dbReference type="CDD" id="cd07185">
    <property type="entry name" value="OmpA_C-like"/>
    <property type="match status" value="1"/>
</dbReference>
<feature type="compositionally biased region" description="Polar residues" evidence="5">
    <location>
        <begin position="233"/>
        <end position="257"/>
    </location>
</feature>
<sequence>MQKGPSQISSGNISPAVMGPQKDTKDIVILSSLVLILAGLSAVAWIYTETKDPKALTAPSDKVESARVSEILKKASGLSQAEASISSSTPVTAPVSTVADIIHSDVYFEVGRKGLTDEAKAQLAVQGDLLKQNQDYAVLIQGYTDQQGSATYNKKLGMKRAETVKQELLNAGVAEHQMKVVSLGEDGVLCIDNSDTCRHLNRRVHLDIRKIGQEHLVIPAVAATTAIDPADSSIEQNATGQDAGSTGNVPPSSSDPAVTTFDPASGS</sequence>
<keyword evidence="3" id="KW-0998">Cell outer membrane</keyword>
<evidence type="ECO:0000256" key="6">
    <source>
        <dbReference type="SAM" id="Phobius"/>
    </source>
</evidence>
<dbReference type="SUPFAM" id="SSF103088">
    <property type="entry name" value="OmpA-like"/>
    <property type="match status" value="1"/>
</dbReference>
<evidence type="ECO:0000256" key="2">
    <source>
        <dbReference type="ARBA" id="ARBA00023136"/>
    </source>
</evidence>
<gene>
    <name evidence="8" type="ORF">NITLEN_10568</name>
</gene>
<dbReference type="OrthoDB" id="9792521at2"/>
<keyword evidence="2 4" id="KW-0472">Membrane</keyword>
<dbReference type="PRINTS" id="PR01021">
    <property type="entry name" value="OMPADOMAIN"/>
</dbReference>
<reference evidence="9" key="1">
    <citation type="submission" date="2018-04" db="EMBL/GenBank/DDBJ databases">
        <authorList>
            <person name="Lucker S."/>
            <person name="Sakoula D."/>
        </authorList>
    </citation>
    <scope>NUCLEOTIDE SEQUENCE [LARGE SCALE GENOMIC DNA]</scope>
</reference>
<feature type="domain" description="OmpA-like" evidence="7">
    <location>
        <begin position="95"/>
        <end position="212"/>
    </location>
</feature>
<keyword evidence="6" id="KW-0812">Transmembrane</keyword>
<dbReference type="InParanoid" id="A0A330L3M9"/>
<keyword evidence="6" id="KW-1133">Transmembrane helix</keyword>
<dbReference type="AlphaFoldDB" id="A0A330L3M9"/>
<dbReference type="Pfam" id="PF00691">
    <property type="entry name" value="OmpA"/>
    <property type="match status" value="1"/>
</dbReference>
<comment type="subcellular location">
    <subcellularLocation>
        <location evidence="1">Cell outer membrane</location>
    </subcellularLocation>
</comment>
<dbReference type="InterPro" id="IPR006665">
    <property type="entry name" value="OmpA-like"/>
</dbReference>
<feature type="transmembrane region" description="Helical" evidence="6">
    <location>
        <begin position="27"/>
        <end position="47"/>
    </location>
</feature>
<dbReference type="GO" id="GO:0009279">
    <property type="term" value="C:cell outer membrane"/>
    <property type="evidence" value="ECO:0007669"/>
    <property type="project" value="UniProtKB-SubCell"/>
</dbReference>
<evidence type="ECO:0000313" key="8">
    <source>
        <dbReference type="EMBL" id="SPP63482.1"/>
    </source>
</evidence>